<feature type="transmembrane region" description="Helical" evidence="6">
    <location>
        <begin position="93"/>
        <end position="115"/>
    </location>
</feature>
<protein>
    <submittedName>
        <fullName evidence="7">Bax inhibitor-1/YccA family protein</fullName>
    </submittedName>
</protein>
<reference evidence="7 8" key="1">
    <citation type="submission" date="2020-02" db="EMBL/GenBank/DDBJ databases">
        <authorList>
            <person name="Zheng R.K."/>
            <person name="Sun C.M."/>
        </authorList>
    </citation>
    <scope>NUCLEOTIDE SEQUENCE [LARGE SCALE GENOMIC DNA]</scope>
    <source>
        <strain evidence="8">rifampicinis</strain>
    </source>
</reference>
<evidence type="ECO:0000313" key="8">
    <source>
        <dbReference type="Proteomes" id="UP000594468"/>
    </source>
</evidence>
<name>A0A7S8EA59_9CHLR</name>
<evidence type="ECO:0000256" key="3">
    <source>
        <dbReference type="ARBA" id="ARBA00022692"/>
    </source>
</evidence>
<dbReference type="AlphaFoldDB" id="A0A7S8EA59"/>
<evidence type="ECO:0000256" key="4">
    <source>
        <dbReference type="ARBA" id="ARBA00022989"/>
    </source>
</evidence>
<keyword evidence="5 6" id="KW-0472">Membrane</keyword>
<sequence length="258" mass="28098">MQDYNFESAIQRDSGFLSNVQIDLQPLMRLVYMWMGLGLLVTAGVSYLVTSAVYSNPELLSAFATGWIILLVVQLGIVFGLSWAINRISPTMALGLFFVYAATMGVTLGAVFFGITAEPVPGGYAPASEGLWAIAKAFATTAGLFGVMTVIGYTTKIDLSKFGTFLLMALIGLIIASVVNIFMQSTMLDFIISAAGVLIFTALTAYDTQKIKRMAAMPEMRQKSDAMTRLSIMGALTLYLDFINLFMYLLRIFAGNRD</sequence>
<dbReference type="PANTHER" id="PTHR23291">
    <property type="entry name" value="BAX INHIBITOR-RELATED"/>
    <property type="match status" value="1"/>
</dbReference>
<evidence type="ECO:0000256" key="6">
    <source>
        <dbReference type="RuleBase" id="RU004379"/>
    </source>
</evidence>
<gene>
    <name evidence="7" type="ORF">G4Y79_02215</name>
</gene>
<evidence type="ECO:0000256" key="1">
    <source>
        <dbReference type="ARBA" id="ARBA00004141"/>
    </source>
</evidence>
<feature type="transmembrane region" description="Helical" evidence="6">
    <location>
        <begin position="190"/>
        <end position="209"/>
    </location>
</feature>
<evidence type="ECO:0000313" key="7">
    <source>
        <dbReference type="EMBL" id="QPC83212.1"/>
    </source>
</evidence>
<evidence type="ECO:0000256" key="2">
    <source>
        <dbReference type="ARBA" id="ARBA00010350"/>
    </source>
</evidence>
<dbReference type="CDD" id="cd10432">
    <property type="entry name" value="BI-1-like_bacterial"/>
    <property type="match status" value="1"/>
</dbReference>
<feature type="transmembrane region" description="Helical" evidence="6">
    <location>
        <begin position="130"/>
        <end position="153"/>
    </location>
</feature>
<keyword evidence="8" id="KW-1185">Reference proteome</keyword>
<keyword evidence="4 6" id="KW-1133">Transmembrane helix</keyword>
<dbReference type="InterPro" id="IPR006214">
    <property type="entry name" value="Bax_inhibitor_1-related"/>
</dbReference>
<feature type="transmembrane region" description="Helical" evidence="6">
    <location>
        <begin position="31"/>
        <end position="54"/>
    </location>
</feature>
<feature type="transmembrane region" description="Helical" evidence="6">
    <location>
        <begin position="230"/>
        <end position="254"/>
    </location>
</feature>
<comment type="subcellular location">
    <subcellularLocation>
        <location evidence="1">Membrane</location>
        <topology evidence="1">Multi-pass membrane protein</topology>
    </subcellularLocation>
</comment>
<dbReference type="EMBL" id="CP062983">
    <property type="protein sequence ID" value="QPC83212.1"/>
    <property type="molecule type" value="Genomic_DNA"/>
</dbReference>
<dbReference type="RefSeq" id="WP_195171279.1">
    <property type="nucleotide sequence ID" value="NZ_CP062983.1"/>
</dbReference>
<dbReference type="Pfam" id="PF01027">
    <property type="entry name" value="Bax1-I"/>
    <property type="match status" value="1"/>
</dbReference>
<accession>A0A7S8EA59</accession>
<comment type="similarity">
    <text evidence="2 6">Belongs to the BI1 family.</text>
</comment>
<dbReference type="GO" id="GO:0005886">
    <property type="term" value="C:plasma membrane"/>
    <property type="evidence" value="ECO:0007669"/>
    <property type="project" value="TreeGrafter"/>
</dbReference>
<organism evidence="7 8">
    <name type="scientific">Phototrophicus methaneseepsis</name>
    <dbReference type="NCBI Taxonomy" id="2710758"/>
    <lineage>
        <taxon>Bacteria</taxon>
        <taxon>Bacillati</taxon>
        <taxon>Chloroflexota</taxon>
        <taxon>Candidatus Thermofontia</taxon>
        <taxon>Phototrophicales</taxon>
        <taxon>Phototrophicaceae</taxon>
        <taxon>Phototrophicus</taxon>
    </lineage>
</organism>
<feature type="transmembrane region" description="Helical" evidence="6">
    <location>
        <begin position="60"/>
        <end position="81"/>
    </location>
</feature>
<dbReference type="KEGG" id="pmet:G4Y79_02215"/>
<dbReference type="PANTHER" id="PTHR23291:SF50">
    <property type="entry name" value="PROTEIN LIFEGUARD 4"/>
    <property type="match status" value="1"/>
</dbReference>
<proteinExistence type="inferred from homology"/>
<evidence type="ECO:0000256" key="5">
    <source>
        <dbReference type="ARBA" id="ARBA00023136"/>
    </source>
</evidence>
<keyword evidence="3 6" id="KW-0812">Transmembrane</keyword>
<dbReference type="Proteomes" id="UP000594468">
    <property type="component" value="Chromosome"/>
</dbReference>
<feature type="transmembrane region" description="Helical" evidence="6">
    <location>
        <begin position="165"/>
        <end position="184"/>
    </location>
</feature>